<reference evidence="3 4" key="1">
    <citation type="journal article" date="2016" name="Mol. Biol. Evol.">
        <title>Comparative Genomics of Early-Diverging Mushroom-Forming Fungi Provides Insights into the Origins of Lignocellulose Decay Capabilities.</title>
        <authorList>
            <person name="Nagy L.G."/>
            <person name="Riley R."/>
            <person name="Tritt A."/>
            <person name="Adam C."/>
            <person name="Daum C."/>
            <person name="Floudas D."/>
            <person name="Sun H."/>
            <person name="Yadav J.S."/>
            <person name="Pangilinan J."/>
            <person name="Larsson K.H."/>
            <person name="Matsuura K."/>
            <person name="Barry K."/>
            <person name="Labutti K."/>
            <person name="Kuo R."/>
            <person name="Ohm R.A."/>
            <person name="Bhattacharya S.S."/>
            <person name="Shirouzu T."/>
            <person name="Yoshinaga Y."/>
            <person name="Martin F.M."/>
            <person name="Grigoriev I.V."/>
            <person name="Hibbett D.S."/>
        </authorList>
    </citation>
    <scope>NUCLEOTIDE SEQUENCE [LARGE SCALE GENOMIC DNA]</scope>
    <source>
        <strain evidence="3 4">HHB12029</strain>
    </source>
</reference>
<feature type="coiled-coil region" evidence="1">
    <location>
        <begin position="866"/>
        <end position="893"/>
    </location>
</feature>
<keyword evidence="4" id="KW-1185">Reference proteome</keyword>
<evidence type="ECO:0000313" key="3">
    <source>
        <dbReference type="EMBL" id="KZW00716.1"/>
    </source>
</evidence>
<evidence type="ECO:0000313" key="4">
    <source>
        <dbReference type="Proteomes" id="UP000077266"/>
    </source>
</evidence>
<feature type="coiled-coil region" evidence="1">
    <location>
        <begin position="380"/>
        <end position="462"/>
    </location>
</feature>
<feature type="compositionally biased region" description="Low complexity" evidence="2">
    <location>
        <begin position="1101"/>
        <end position="1117"/>
    </location>
</feature>
<dbReference type="AlphaFoldDB" id="A0A165NGH5"/>
<name>A0A165NGH5_EXIGL</name>
<dbReference type="InParanoid" id="A0A165NGH5"/>
<organism evidence="3 4">
    <name type="scientific">Exidia glandulosa HHB12029</name>
    <dbReference type="NCBI Taxonomy" id="1314781"/>
    <lineage>
        <taxon>Eukaryota</taxon>
        <taxon>Fungi</taxon>
        <taxon>Dikarya</taxon>
        <taxon>Basidiomycota</taxon>
        <taxon>Agaricomycotina</taxon>
        <taxon>Agaricomycetes</taxon>
        <taxon>Auriculariales</taxon>
        <taxon>Exidiaceae</taxon>
        <taxon>Exidia</taxon>
    </lineage>
</organism>
<gene>
    <name evidence="3" type="ORF">EXIGLDRAFT_830600</name>
</gene>
<evidence type="ECO:0000256" key="1">
    <source>
        <dbReference type="SAM" id="Coils"/>
    </source>
</evidence>
<protein>
    <submittedName>
        <fullName evidence="3">Uncharacterized protein</fullName>
    </submittedName>
</protein>
<feature type="compositionally biased region" description="Low complexity" evidence="2">
    <location>
        <begin position="1034"/>
        <end position="1049"/>
    </location>
</feature>
<keyword evidence="1" id="KW-0175">Coiled coil</keyword>
<proteinExistence type="predicted"/>
<dbReference type="Proteomes" id="UP000077266">
    <property type="component" value="Unassembled WGS sequence"/>
</dbReference>
<accession>A0A165NGH5</accession>
<sequence>MSSPSPSSLNGESDRLSAEYLAHEATVGHGADITGLHQMKQELDDTRPARFAFRPLDRGLNSQQEPVIHAYDPAPSFAGGELAKQPAYVSPFGRMRAQQSAATTASGPLRSSQQQLSLPFSKPAKQPTRAPPAALHTNADIYATPAPARDETGFTPISQTNFATQEDSALSQSRSFTNSVARTGSSGPLPATSTEDGDIVNLLWKKIKDRDIQITKKDGEIQELAERIAQTEKDKLAAMQQLDTVKVAAKDAVVTSAKHLEDFRAEMLLLKTRADDAFPAAADVRQSLSELQHMKETIHVILDELEPLLVPGETCLENQVLQTKAVVRELQVNLDAKQQVSDLLRDRVEYAMLELAEAKARVQELEGCQNERIAAEGRHAQQLRELAAQMAALAESLTIEKEKLGVATSTIDRLQGENKLLLQSVQEKDALLEQQDQREQELQNMKLELALLEAESARREARLDVLNSVQDDLAACHLRLHDAEASGDRTMRELQGKASECSALQEQISCLRMECQTVASRSVQLDELSRVKDKEISSLKQRLEDALTAQSDEGKKRVALEQEVRVVQSQRDGAIDQVATLRIQLREAEEKISLTRTEQMDAAVALRLATEKNAAIDHLESEARAHKADVDEARLAHSLLQAEKERLLVDLANLQQHAQDMQRQYTNASERLSVSVSQAQTLQERLDEQTTNVRAAKEDVAGLHEKLAQQDAERLVQATLASGVRADADKLARQHSLDLNALAEARQCLEAARLDSQAKASICEDLRTKLAAVRQQRDSLQLSSTQAELALEAARIEARGTEALFAQRLKNKEDEAALRTQVWEAQKVLLEETVRFGQKTIEELEYRLSQLKEGTTVATQQDASKDKQLLEDLANERLRSSELEQEVTCLKKAASTFASRYYDQGLLSAEEKEVVSRIARDTRQIYEQQAVGKLNELKKRENTINELQARNQLLEEQIAKLLQAKAQVPLPAASLVRFATGENPSQNVQNVATVKQAATPPSPDIPLQLTRPARARATGGQTTAAPRFAELAGPSSEPLTALSSSSSEYSPEKNPRKRAAPVQSASTKGGDTQPAKRARPNTHEVPGKQTLLPEQSRKTKVTTTTATTSTAPKVRGA</sequence>
<dbReference type="OrthoDB" id="3246510at2759"/>
<feature type="region of interest" description="Disordered" evidence="2">
    <location>
        <begin position="99"/>
        <end position="135"/>
    </location>
</feature>
<feature type="coiled-coil region" evidence="1">
    <location>
        <begin position="930"/>
        <end position="964"/>
    </location>
</feature>
<dbReference type="STRING" id="1314781.A0A165NGH5"/>
<feature type="coiled-coil region" evidence="1">
    <location>
        <begin position="214"/>
        <end position="241"/>
    </location>
</feature>
<feature type="compositionally biased region" description="Low complexity" evidence="2">
    <location>
        <begin position="1010"/>
        <end position="1027"/>
    </location>
</feature>
<feature type="coiled-coil region" evidence="1">
    <location>
        <begin position="571"/>
        <end position="713"/>
    </location>
</feature>
<evidence type="ECO:0000256" key="2">
    <source>
        <dbReference type="SAM" id="MobiDB-lite"/>
    </source>
</evidence>
<feature type="compositionally biased region" description="Polar residues" evidence="2">
    <location>
        <begin position="99"/>
        <end position="118"/>
    </location>
</feature>
<feature type="region of interest" description="Disordered" evidence="2">
    <location>
        <begin position="995"/>
        <end position="1117"/>
    </location>
</feature>
<dbReference type="EMBL" id="KV425899">
    <property type="protein sequence ID" value="KZW00716.1"/>
    <property type="molecule type" value="Genomic_DNA"/>
</dbReference>
<feature type="region of interest" description="Disordered" evidence="2">
    <location>
        <begin position="163"/>
        <end position="193"/>
    </location>
</feature>